<evidence type="ECO:0000313" key="2">
    <source>
        <dbReference type="EMBL" id="KKU91787.1"/>
    </source>
</evidence>
<protein>
    <submittedName>
        <fullName evidence="2">Uncharacterized protein</fullName>
    </submittedName>
</protein>
<keyword evidence="1" id="KW-1133">Transmembrane helix</keyword>
<dbReference type="AlphaFoldDB" id="A0A0G1UCE1"/>
<keyword evidence="1" id="KW-0472">Membrane</keyword>
<keyword evidence="1" id="KW-0812">Transmembrane</keyword>
<accession>A0A0G1UCE1</accession>
<organism evidence="2 3">
    <name type="scientific">Candidatus Jorgensenbacteria bacterium GW2011_GWA1_48_11</name>
    <dbReference type="NCBI Taxonomy" id="1618660"/>
    <lineage>
        <taxon>Bacteria</taxon>
        <taxon>Candidatus Joergenseniibacteriota</taxon>
    </lineage>
</organism>
<sequence>MTNNTEEEIKNKKDRFLPVSIVLAAILIAGAFVYKTGVNTNNITAQSSDFEADSLAAMLFATDGIQLPVRWGDLGKQLIAKGVIDADKFEAIYANRGGLTPEEKQLLYGAANGNLTINARNSGVILNLLWAFGLANKNEILENGPMTDPRYGGAGNFASTGGWTIAKGGAMDHYSKYSLVVLNSEQQKLVEAVSGGIYRPCCGNSAYFPDCNHGMAMLGLLELMASQGASEADMYKAALVVNSFWFSDTYLTIEKYLQSKGIGWQSVDPKQVLGVDFSSGSGFQNILKQIAPVQNSTGGGCSVQ</sequence>
<dbReference type="Proteomes" id="UP000034956">
    <property type="component" value="Unassembled WGS sequence"/>
</dbReference>
<feature type="transmembrane region" description="Helical" evidence="1">
    <location>
        <begin position="16"/>
        <end position="34"/>
    </location>
</feature>
<reference evidence="2 3" key="1">
    <citation type="journal article" date="2015" name="Nature">
        <title>rRNA introns, odd ribosomes, and small enigmatic genomes across a large radiation of phyla.</title>
        <authorList>
            <person name="Brown C.T."/>
            <person name="Hug L.A."/>
            <person name="Thomas B.C."/>
            <person name="Sharon I."/>
            <person name="Castelle C.J."/>
            <person name="Singh A."/>
            <person name="Wilkins M.J."/>
            <person name="Williams K.H."/>
            <person name="Banfield J.F."/>
        </authorList>
    </citation>
    <scope>NUCLEOTIDE SEQUENCE [LARGE SCALE GENOMIC DNA]</scope>
</reference>
<evidence type="ECO:0000313" key="3">
    <source>
        <dbReference type="Proteomes" id="UP000034956"/>
    </source>
</evidence>
<proteinExistence type="predicted"/>
<dbReference type="EMBL" id="LCPF01000001">
    <property type="protein sequence ID" value="KKU91787.1"/>
    <property type="molecule type" value="Genomic_DNA"/>
</dbReference>
<gene>
    <name evidence="2" type="ORF">UY23_C0001G0393</name>
</gene>
<name>A0A0G1UCE1_9BACT</name>
<comment type="caution">
    <text evidence="2">The sequence shown here is derived from an EMBL/GenBank/DDBJ whole genome shotgun (WGS) entry which is preliminary data.</text>
</comment>
<evidence type="ECO:0000256" key="1">
    <source>
        <dbReference type="SAM" id="Phobius"/>
    </source>
</evidence>